<keyword evidence="4" id="KW-1185">Reference proteome</keyword>
<sequence>MRFILHRYHFLFQLGTLFGYVAVVTSVFFCGMEIRCIMVHLRLRWPRGRKAQTRVVGDAVGALSSRDNFMSRTDPYSAGQARSLAHLSEHLNSCACAALHVWTLVDEGDALCVAHGPGTVVRVFACFHGFLIAGVSLVCFPGARWNREWESESHTKGQTNNTETPTLPPTGGGRRGGEQKREGCTPAHEFSACCTRRATVSFPLRHQKIGHENTVQQHRGDLRLPAPPPLLWHAALVDGQSLLSSAPLFASFPGVSLQPLTRLQRLPCPACLPPFTSIRPTDTSSCTYMCITSLI</sequence>
<proteinExistence type="predicted"/>
<comment type="caution">
    <text evidence="3">The sequence shown here is derived from an EMBL/GenBank/DDBJ whole genome shotgun (WGS) entry which is preliminary data.</text>
</comment>
<accession>A0A640KTF8</accession>
<name>A0A640KTF8_LEITA</name>
<evidence type="ECO:0000313" key="3">
    <source>
        <dbReference type="EMBL" id="GET92561.1"/>
    </source>
</evidence>
<protein>
    <submittedName>
        <fullName evidence="3">Uncharacterized protein</fullName>
    </submittedName>
</protein>
<evidence type="ECO:0000313" key="4">
    <source>
        <dbReference type="Proteomes" id="UP000419144"/>
    </source>
</evidence>
<reference evidence="3" key="1">
    <citation type="submission" date="2019-11" db="EMBL/GenBank/DDBJ databases">
        <title>Leishmania tarentolae CDS.</title>
        <authorList>
            <person name="Goto Y."/>
            <person name="Yamagishi J."/>
        </authorList>
    </citation>
    <scope>NUCLEOTIDE SEQUENCE [LARGE SCALE GENOMIC DNA]</scope>
    <source>
        <strain evidence="3">Parrot Tar II</strain>
    </source>
</reference>
<dbReference type="Proteomes" id="UP000419144">
    <property type="component" value="Unassembled WGS sequence"/>
</dbReference>
<keyword evidence="2" id="KW-0472">Membrane</keyword>
<dbReference type="VEuPathDB" id="TriTrypDB:LtaPh_3506300"/>
<dbReference type="EMBL" id="BLBS01000055">
    <property type="protein sequence ID" value="GET92561.1"/>
    <property type="molecule type" value="Genomic_DNA"/>
</dbReference>
<dbReference type="AlphaFoldDB" id="A0A640KTF8"/>
<evidence type="ECO:0000256" key="1">
    <source>
        <dbReference type="SAM" id="MobiDB-lite"/>
    </source>
</evidence>
<keyword evidence="2" id="KW-1133">Transmembrane helix</keyword>
<keyword evidence="2" id="KW-0812">Transmembrane</keyword>
<gene>
    <name evidence="3" type="ORF">LtaPh_3506300</name>
</gene>
<feature type="transmembrane region" description="Helical" evidence="2">
    <location>
        <begin position="20"/>
        <end position="41"/>
    </location>
</feature>
<feature type="region of interest" description="Disordered" evidence="1">
    <location>
        <begin position="150"/>
        <end position="181"/>
    </location>
</feature>
<dbReference type="OrthoDB" id="266828at2759"/>
<organism evidence="3 4">
    <name type="scientific">Leishmania tarentolae</name>
    <name type="common">Sauroleishmania tarentolae</name>
    <dbReference type="NCBI Taxonomy" id="5689"/>
    <lineage>
        <taxon>Eukaryota</taxon>
        <taxon>Discoba</taxon>
        <taxon>Euglenozoa</taxon>
        <taxon>Kinetoplastea</taxon>
        <taxon>Metakinetoplastina</taxon>
        <taxon>Trypanosomatida</taxon>
        <taxon>Trypanosomatidae</taxon>
        <taxon>Leishmaniinae</taxon>
        <taxon>Leishmania</taxon>
        <taxon>lizard Leishmania</taxon>
    </lineage>
</organism>
<evidence type="ECO:0000256" key="2">
    <source>
        <dbReference type="SAM" id="Phobius"/>
    </source>
</evidence>